<dbReference type="eggNOG" id="COG4773">
    <property type="taxonomic scope" value="Bacteria"/>
</dbReference>
<dbReference type="EMBL" id="CP001157">
    <property type="protein sequence ID" value="ACO80146.1"/>
    <property type="molecule type" value="Genomic_DNA"/>
</dbReference>
<dbReference type="Proteomes" id="UP000002424">
    <property type="component" value="Chromosome"/>
</dbReference>
<evidence type="ECO:0000256" key="4">
    <source>
        <dbReference type="ARBA" id="ARBA00022692"/>
    </source>
</evidence>
<dbReference type="RefSeq" id="WP_012702521.1">
    <property type="nucleotide sequence ID" value="NC_012560.1"/>
</dbReference>
<dbReference type="InterPro" id="IPR037066">
    <property type="entry name" value="Plug_dom_sf"/>
</dbReference>
<feature type="domain" description="TonB-dependent receptor plug" evidence="12">
    <location>
        <begin position="69"/>
        <end position="171"/>
    </location>
</feature>
<evidence type="ECO:0000313" key="14">
    <source>
        <dbReference type="Proteomes" id="UP000002424"/>
    </source>
</evidence>
<feature type="domain" description="TonB-dependent receptor-like beta-barrel" evidence="11">
    <location>
        <begin position="224"/>
        <end position="686"/>
    </location>
</feature>
<feature type="signal peptide" evidence="10">
    <location>
        <begin position="1"/>
        <end position="45"/>
    </location>
</feature>
<dbReference type="Gene3D" id="2.170.130.10">
    <property type="entry name" value="TonB-dependent receptor, plug domain"/>
    <property type="match status" value="1"/>
</dbReference>
<name>C1DE38_AZOVD</name>
<comment type="subcellular location">
    <subcellularLocation>
        <location evidence="1 8">Cell outer membrane</location>
        <topology evidence="1 8">Multi-pass membrane protein</topology>
    </subcellularLocation>
</comment>
<dbReference type="GO" id="GO:0009279">
    <property type="term" value="C:cell outer membrane"/>
    <property type="evidence" value="ECO:0007669"/>
    <property type="project" value="UniProtKB-SubCell"/>
</dbReference>
<dbReference type="Pfam" id="PF00593">
    <property type="entry name" value="TonB_dep_Rec_b-barrel"/>
    <property type="match status" value="1"/>
</dbReference>
<dbReference type="KEGG" id="avn:Avin_40090"/>
<dbReference type="AlphaFoldDB" id="C1DE38"/>
<dbReference type="EnsemblBacteria" id="ACO80146">
    <property type="protein sequence ID" value="ACO80146"/>
    <property type="gene ID" value="Avin_40090"/>
</dbReference>
<comment type="similarity">
    <text evidence="8 9">Belongs to the TonB-dependent receptor family.</text>
</comment>
<dbReference type="STRING" id="322710.Avin_40090"/>
<proteinExistence type="inferred from homology"/>
<dbReference type="SUPFAM" id="SSF56935">
    <property type="entry name" value="Porins"/>
    <property type="match status" value="1"/>
</dbReference>
<keyword evidence="2 8" id="KW-0813">Transport</keyword>
<reference evidence="13 14" key="1">
    <citation type="journal article" date="2009" name="J. Bacteriol.">
        <title>Genome sequence of Azotobacter vinelandii, an obligate aerobe specialized to support diverse anaerobic metabolic processes.</title>
        <authorList>
            <person name="Setubal J.C."/>
            <person name="dos Santos P."/>
            <person name="Goldman B.S."/>
            <person name="Ertesvag H."/>
            <person name="Espin G."/>
            <person name="Rubio L.M."/>
            <person name="Valla S."/>
            <person name="Almeida N.F."/>
            <person name="Balasubramanian D."/>
            <person name="Cromes L."/>
            <person name="Curatti L."/>
            <person name="Du Z."/>
            <person name="Godsy E."/>
            <person name="Goodner B."/>
            <person name="Hellner-Burris K."/>
            <person name="Hernandez J.A."/>
            <person name="Houmiel K."/>
            <person name="Imperial J."/>
            <person name="Kennedy C."/>
            <person name="Larson T.J."/>
            <person name="Latreille P."/>
            <person name="Ligon L.S."/>
            <person name="Lu J."/>
            <person name="Maerk M."/>
            <person name="Miller N.M."/>
            <person name="Norton S."/>
            <person name="O'Carroll I.P."/>
            <person name="Paulsen I."/>
            <person name="Raulfs E.C."/>
            <person name="Roemer R."/>
            <person name="Rosser J."/>
            <person name="Segura D."/>
            <person name="Slater S."/>
            <person name="Stricklin S.L."/>
            <person name="Studholme D.J."/>
            <person name="Sun J."/>
            <person name="Viana C.J."/>
            <person name="Wallin E."/>
            <person name="Wang B."/>
            <person name="Wheeler C."/>
            <person name="Zhu H."/>
            <person name="Dean D.R."/>
            <person name="Dixon R."/>
            <person name="Wood D."/>
        </authorList>
    </citation>
    <scope>NUCLEOTIDE SEQUENCE [LARGE SCALE GENOMIC DNA]</scope>
    <source>
        <strain evidence="14">DJ / ATCC BAA-1303</strain>
    </source>
</reference>
<accession>C1DE38</accession>
<dbReference type="GeneID" id="88186956"/>
<evidence type="ECO:0000259" key="12">
    <source>
        <dbReference type="Pfam" id="PF07715"/>
    </source>
</evidence>
<dbReference type="HOGENOM" id="CLU_014873_2_1_6"/>
<dbReference type="Pfam" id="PF07715">
    <property type="entry name" value="Plug"/>
    <property type="match status" value="1"/>
</dbReference>
<dbReference type="InterPro" id="IPR036942">
    <property type="entry name" value="Beta-barrel_TonB_sf"/>
</dbReference>
<dbReference type="Gene3D" id="2.40.170.20">
    <property type="entry name" value="TonB-dependent receptor, beta-barrel domain"/>
    <property type="match status" value="1"/>
</dbReference>
<evidence type="ECO:0000256" key="3">
    <source>
        <dbReference type="ARBA" id="ARBA00022452"/>
    </source>
</evidence>
<evidence type="ECO:0000256" key="9">
    <source>
        <dbReference type="RuleBase" id="RU003357"/>
    </source>
</evidence>
<sequence length="726" mass="79781">MNRDKFRRAARPHLPKTFSRLLPHWRRAPAHAALLGLLASGSLPAAEPEDDSDSLQMSPLVITGVALDAPLTVVTDPRIPRQPVPASDGADYLKTIPGFSAIRSGGVNGDPVFRGMFGSRLKLLTNGGEMIGACPARMDSPSSYIAPETFDELTVIKGPQSVLHGPGASAATVLFERNPERFDAPGGRVDMSFLAGSNGRFDRRIDAAAGAEQGYFRLLANRSDADDYEDGDGDTVPSRWDKWTSEFVAGWTPTADSLLELTYGIGDGESRYAGRGMDGTRFDRESLGLRFELENIGEVFQKVEARLYYNYADHVMDNFRLRSPDADSSMPMPMASNVDRRTLGGRLTGTWRWEHYQLVAGLDYQTSEHRERSSTYTSASHGMSMGHHVMTSASFVDADDYPWNKDADFHNFGLFGELTRHLGDASRLVLGARLDRSYAEDHRDTLSGSMGMSSWNNPTAGKERGDTLPSGFVRYEHGLAGIPATAYVGLGHTQRFPDYWELFSSTNSMGRTSAFDSIHPEKTTQLDFGIQYARGPLEAWASGYLGWVRDFILFDYASGMSGMGSSSARNIDARIFGGEAGLSYRLSQHWKTDASLAYAWGKNSSDGRALPQIPPLEGRFSLTYEQGDWSASGLWRLVARQTRVAEGQGNVVGQDFGKSAGFGVLSFNGAHRFNRHLKLSAGVDNLLDKRYSEHLNLAGNAGFDYPGDTRINEPGRTLWARVDLSF</sequence>
<dbReference type="CDD" id="cd01347">
    <property type="entry name" value="ligand_gated_channel"/>
    <property type="match status" value="1"/>
</dbReference>
<evidence type="ECO:0000256" key="8">
    <source>
        <dbReference type="PROSITE-ProRule" id="PRU01360"/>
    </source>
</evidence>
<evidence type="ECO:0000256" key="10">
    <source>
        <dbReference type="SAM" id="SignalP"/>
    </source>
</evidence>
<evidence type="ECO:0000256" key="6">
    <source>
        <dbReference type="ARBA" id="ARBA00023136"/>
    </source>
</evidence>
<dbReference type="InterPro" id="IPR039426">
    <property type="entry name" value="TonB-dep_rcpt-like"/>
</dbReference>
<dbReference type="PROSITE" id="PS52016">
    <property type="entry name" value="TONB_DEPENDENT_REC_3"/>
    <property type="match status" value="1"/>
</dbReference>
<dbReference type="PANTHER" id="PTHR30069">
    <property type="entry name" value="TONB-DEPENDENT OUTER MEMBRANE RECEPTOR"/>
    <property type="match status" value="1"/>
</dbReference>
<evidence type="ECO:0000256" key="7">
    <source>
        <dbReference type="ARBA" id="ARBA00023237"/>
    </source>
</evidence>
<dbReference type="GO" id="GO:0044718">
    <property type="term" value="P:siderophore transmembrane transport"/>
    <property type="evidence" value="ECO:0007669"/>
    <property type="project" value="TreeGrafter"/>
</dbReference>
<dbReference type="InterPro" id="IPR012910">
    <property type="entry name" value="Plug_dom"/>
</dbReference>
<keyword evidence="3 8" id="KW-1134">Transmembrane beta strand</keyword>
<dbReference type="eggNOG" id="COG1629">
    <property type="taxonomic scope" value="Bacteria"/>
</dbReference>
<gene>
    <name evidence="13" type="ordered locus">Avin_40090</name>
</gene>
<dbReference type="GO" id="GO:0015344">
    <property type="term" value="F:siderophore uptake transmembrane transporter activity"/>
    <property type="evidence" value="ECO:0007669"/>
    <property type="project" value="TreeGrafter"/>
</dbReference>
<dbReference type="NCBIfam" id="TIGR01778">
    <property type="entry name" value="TonB-copper"/>
    <property type="match status" value="1"/>
</dbReference>
<dbReference type="InterPro" id="IPR010100">
    <property type="entry name" value="TonB-dep_Cu_rcpt"/>
</dbReference>
<keyword evidence="4 8" id="KW-0812">Transmembrane</keyword>
<evidence type="ECO:0000313" key="13">
    <source>
        <dbReference type="EMBL" id="ACO80146.1"/>
    </source>
</evidence>
<protein>
    <submittedName>
        <fullName evidence="13">Outer membrane copper transport protein</fullName>
    </submittedName>
</protein>
<keyword evidence="14" id="KW-1185">Reference proteome</keyword>
<organism evidence="13 14">
    <name type="scientific">Azotobacter vinelandii (strain DJ / ATCC BAA-1303)</name>
    <dbReference type="NCBI Taxonomy" id="322710"/>
    <lineage>
        <taxon>Bacteria</taxon>
        <taxon>Pseudomonadati</taxon>
        <taxon>Pseudomonadota</taxon>
        <taxon>Gammaproteobacteria</taxon>
        <taxon>Pseudomonadales</taxon>
        <taxon>Pseudomonadaceae</taxon>
        <taxon>Azotobacter</taxon>
    </lineage>
</organism>
<keyword evidence="10" id="KW-0732">Signal</keyword>
<evidence type="ECO:0000256" key="5">
    <source>
        <dbReference type="ARBA" id="ARBA00023077"/>
    </source>
</evidence>
<evidence type="ECO:0000256" key="2">
    <source>
        <dbReference type="ARBA" id="ARBA00022448"/>
    </source>
</evidence>
<keyword evidence="5 9" id="KW-0798">TonB box</keyword>
<dbReference type="InterPro" id="IPR000531">
    <property type="entry name" value="Beta-barrel_TonB"/>
</dbReference>
<dbReference type="OrthoDB" id="5332150at2"/>
<dbReference type="PANTHER" id="PTHR30069:SF49">
    <property type="entry name" value="OUTER MEMBRANE PROTEIN C"/>
    <property type="match status" value="1"/>
</dbReference>
<feature type="chain" id="PRO_5002908288" evidence="10">
    <location>
        <begin position="46"/>
        <end position="726"/>
    </location>
</feature>
<keyword evidence="7 8" id="KW-0998">Cell outer membrane</keyword>
<evidence type="ECO:0000256" key="1">
    <source>
        <dbReference type="ARBA" id="ARBA00004571"/>
    </source>
</evidence>
<keyword evidence="6 8" id="KW-0472">Membrane</keyword>
<evidence type="ECO:0000259" key="11">
    <source>
        <dbReference type="Pfam" id="PF00593"/>
    </source>
</evidence>